<accession>A0A9N7JN16</accession>
<evidence type="ECO:0000256" key="1">
    <source>
        <dbReference type="SAM" id="Phobius"/>
    </source>
</evidence>
<evidence type="ECO:0000313" key="3">
    <source>
        <dbReference type="EMBL" id="USS02237.1"/>
    </source>
</evidence>
<evidence type="ECO:0000313" key="4">
    <source>
        <dbReference type="Proteomes" id="UP000280586"/>
    </source>
</evidence>
<keyword evidence="5" id="KW-1185">Reference proteome</keyword>
<feature type="transmembrane region" description="Helical" evidence="1">
    <location>
        <begin position="6"/>
        <end position="24"/>
    </location>
</feature>
<evidence type="ECO:0000313" key="5">
    <source>
        <dbReference type="Proteomes" id="UP001055437"/>
    </source>
</evidence>
<dbReference type="Proteomes" id="UP001055437">
    <property type="component" value="Chromosome"/>
</dbReference>
<organism evidence="2 4">
    <name type="scientific">Clostridium septicum</name>
    <dbReference type="NCBI Taxonomy" id="1504"/>
    <lineage>
        <taxon>Bacteria</taxon>
        <taxon>Bacillati</taxon>
        <taxon>Bacillota</taxon>
        <taxon>Clostridia</taxon>
        <taxon>Eubacteriales</taxon>
        <taxon>Clostridiaceae</taxon>
        <taxon>Clostridium</taxon>
    </lineage>
</organism>
<gene>
    <name evidence="2" type="ORF">CP523_14995</name>
    <name evidence="3" type="ORF">NH397_07435</name>
</gene>
<dbReference type="AlphaFoldDB" id="A0A9N7JN16"/>
<dbReference type="EMBL" id="CP023671">
    <property type="protein sequence ID" value="AYE35633.1"/>
    <property type="molecule type" value="Genomic_DNA"/>
</dbReference>
<reference evidence="3" key="2">
    <citation type="submission" date="2022-06" db="EMBL/GenBank/DDBJ databases">
        <authorList>
            <person name="Holder M.E."/>
            <person name="Ajami N.J."/>
            <person name="Petrosino J.F."/>
        </authorList>
    </citation>
    <scope>NUCLEOTIDE SEQUENCE</scope>
    <source>
        <strain evidence="3">RMA 8861</strain>
    </source>
</reference>
<keyword evidence="1" id="KW-0812">Transmembrane</keyword>
<dbReference type="RefSeq" id="WP_066676044.1">
    <property type="nucleotide sequence ID" value="NZ_CABMIZ010000013.1"/>
</dbReference>
<reference evidence="2 4" key="1">
    <citation type="submission" date="2017-09" db="EMBL/GenBank/DDBJ databases">
        <authorList>
            <person name="Thomas P."/>
            <person name="Seyboldt C."/>
        </authorList>
    </citation>
    <scope>NUCLEOTIDE SEQUENCE [LARGE SCALE GENOMIC DNA]</scope>
    <source>
        <strain evidence="2 4">DSM 7534</strain>
    </source>
</reference>
<name>A0A9N7JN16_CLOSE</name>
<proteinExistence type="predicted"/>
<sequence length="116" mass="14111">MKKRFYLTNIIVLITIMQVGYLWVHTFKAQEEDIEVFKEVKEVKSIKEIESNLERLKNYSIEEYFKEKDGWIITLKLSGIENILYNLNNLNKFYIKNYDFYYENYNAMLNLTLKSK</sequence>
<protein>
    <submittedName>
        <fullName evidence="2">Uncharacterized protein</fullName>
    </submittedName>
</protein>
<dbReference type="GeneID" id="303561995"/>
<evidence type="ECO:0000313" key="2">
    <source>
        <dbReference type="EMBL" id="AYE35633.1"/>
    </source>
</evidence>
<keyword evidence="1" id="KW-0472">Membrane</keyword>
<dbReference type="KEGG" id="csep:CP523_14995"/>
<dbReference type="EMBL" id="CP099799">
    <property type="protein sequence ID" value="USS02237.1"/>
    <property type="molecule type" value="Genomic_DNA"/>
</dbReference>
<dbReference type="Proteomes" id="UP000280586">
    <property type="component" value="Chromosome"/>
</dbReference>
<keyword evidence="1" id="KW-1133">Transmembrane helix</keyword>